<dbReference type="InterPro" id="IPR043502">
    <property type="entry name" value="DNA/RNA_pol_sf"/>
</dbReference>
<evidence type="ECO:0000256" key="7">
    <source>
        <dbReference type="ARBA" id="ARBA00022918"/>
    </source>
</evidence>
<dbReference type="Gene3D" id="3.30.70.270">
    <property type="match status" value="2"/>
</dbReference>
<dbReference type="InterPro" id="IPR000477">
    <property type="entry name" value="RT_dom"/>
</dbReference>
<keyword evidence="10" id="KW-1185">Reference proteome</keyword>
<sequence length="458" mass="52485">MVSGLRGVTTYLDDILVSGKTKEEHNENLLAVFGRIADYGLKVRLDKCAFSQPEIRYLGFILDKNGRRPDPKKIEAIKNMKEPKNVTQLRAFLGMVTYYSAFLPSMKNLRGPLDALLKKDTKWKWSFKEQDAFKKLKEALSSERNLAHYDPRQKIVVAADACDYGIGCVISHRYVDGSEKPIAHASRSLSNAEKNYSQIEKEALRLVFAAKKFHKYLFGRKFLLLTDHKPLLAIFGDKKGVPVHSANRLMRWATILLGYDFDIEYVNTKQFGQVDGLSRLMQKNPHEVEDMVIAAVEKDISNMLKDCIRNLPLTHEHVRVSTERDPLLRNVKSYVKHGRWPKVSAKLAPFFNRRETLSLVKGCLIAGERVVIPKELQTNVLKELHVGHPGIVWMKKLARSYVYWPNIDEDCENLVRSCSKCQEYAKNPIKVPLETWPTPTRAWQRIHVDFAGPICGCY</sequence>
<dbReference type="AlphaFoldDB" id="A0A2G9UYK9"/>
<evidence type="ECO:0000256" key="1">
    <source>
        <dbReference type="ARBA" id="ARBA00012493"/>
    </source>
</evidence>
<dbReference type="InterPro" id="IPR043128">
    <property type="entry name" value="Rev_trsase/Diguanyl_cyclase"/>
</dbReference>
<dbReference type="SUPFAM" id="SSF56672">
    <property type="entry name" value="DNA/RNA polymerases"/>
    <property type="match status" value="1"/>
</dbReference>
<keyword evidence="2" id="KW-0808">Transferase</keyword>
<dbReference type="PROSITE" id="PS50878">
    <property type="entry name" value="RT_POL"/>
    <property type="match status" value="1"/>
</dbReference>
<evidence type="ECO:0000313" key="9">
    <source>
        <dbReference type="EMBL" id="PIO75317.1"/>
    </source>
</evidence>
<dbReference type="Proteomes" id="UP000230423">
    <property type="component" value="Unassembled WGS sequence"/>
</dbReference>
<dbReference type="EMBL" id="KZ345155">
    <property type="protein sequence ID" value="PIO75317.1"/>
    <property type="molecule type" value="Genomic_DNA"/>
</dbReference>
<dbReference type="Pfam" id="PF00078">
    <property type="entry name" value="RVT_1"/>
    <property type="match status" value="1"/>
</dbReference>
<keyword evidence="4" id="KW-0540">Nuclease</keyword>
<dbReference type="InterPro" id="IPR041588">
    <property type="entry name" value="Integrase_H2C2"/>
</dbReference>
<evidence type="ECO:0000313" key="10">
    <source>
        <dbReference type="Proteomes" id="UP000230423"/>
    </source>
</evidence>
<dbReference type="InterPro" id="IPR050951">
    <property type="entry name" value="Retrovirus_Pol_polyprotein"/>
</dbReference>
<keyword evidence="7" id="KW-0695">RNA-directed DNA polymerase</keyword>
<dbReference type="CDD" id="cd09274">
    <property type="entry name" value="RNase_HI_RT_Ty3"/>
    <property type="match status" value="1"/>
</dbReference>
<proteinExistence type="predicted"/>
<gene>
    <name evidence="9" type="ORF">TELCIR_02664</name>
</gene>
<keyword evidence="5" id="KW-0255">Endonuclease</keyword>
<dbReference type="Pfam" id="PF17917">
    <property type="entry name" value="RT_RNaseH"/>
    <property type="match status" value="1"/>
</dbReference>
<evidence type="ECO:0000256" key="5">
    <source>
        <dbReference type="ARBA" id="ARBA00022759"/>
    </source>
</evidence>
<dbReference type="GO" id="GO:0003964">
    <property type="term" value="F:RNA-directed DNA polymerase activity"/>
    <property type="evidence" value="ECO:0007669"/>
    <property type="project" value="UniProtKB-EC"/>
</dbReference>
<dbReference type="FunFam" id="1.10.340.70:FF:000003">
    <property type="entry name" value="Protein CBG25708"/>
    <property type="match status" value="1"/>
</dbReference>
<evidence type="ECO:0000256" key="3">
    <source>
        <dbReference type="ARBA" id="ARBA00022695"/>
    </source>
</evidence>
<evidence type="ECO:0000256" key="2">
    <source>
        <dbReference type="ARBA" id="ARBA00022679"/>
    </source>
</evidence>
<dbReference type="InterPro" id="IPR041373">
    <property type="entry name" value="RT_RNaseH"/>
</dbReference>
<evidence type="ECO:0000259" key="8">
    <source>
        <dbReference type="PROSITE" id="PS50878"/>
    </source>
</evidence>
<dbReference type="PANTHER" id="PTHR37984">
    <property type="entry name" value="PROTEIN CBG26694"/>
    <property type="match status" value="1"/>
</dbReference>
<dbReference type="PANTHER" id="PTHR37984:SF5">
    <property type="entry name" value="PROTEIN NYNRIN-LIKE"/>
    <property type="match status" value="1"/>
</dbReference>
<keyword evidence="3" id="KW-0548">Nucleotidyltransferase</keyword>
<organism evidence="9 10">
    <name type="scientific">Teladorsagia circumcincta</name>
    <name type="common">Brown stomach worm</name>
    <name type="synonym">Ostertagia circumcincta</name>
    <dbReference type="NCBI Taxonomy" id="45464"/>
    <lineage>
        <taxon>Eukaryota</taxon>
        <taxon>Metazoa</taxon>
        <taxon>Ecdysozoa</taxon>
        <taxon>Nematoda</taxon>
        <taxon>Chromadorea</taxon>
        <taxon>Rhabditida</taxon>
        <taxon>Rhabditina</taxon>
        <taxon>Rhabditomorpha</taxon>
        <taxon>Strongyloidea</taxon>
        <taxon>Trichostrongylidae</taxon>
        <taxon>Teladorsagia</taxon>
    </lineage>
</organism>
<dbReference type="EC" id="2.7.7.49" evidence="1"/>
<dbReference type="Gene3D" id="1.10.340.70">
    <property type="match status" value="1"/>
</dbReference>
<evidence type="ECO:0000256" key="4">
    <source>
        <dbReference type="ARBA" id="ARBA00022722"/>
    </source>
</evidence>
<accession>A0A2G9UYK9</accession>
<dbReference type="OrthoDB" id="5850908at2759"/>
<feature type="domain" description="Reverse transcriptase" evidence="8">
    <location>
        <begin position="1"/>
        <end position="62"/>
    </location>
</feature>
<protein>
    <recommendedName>
        <fullName evidence="1">RNA-directed DNA polymerase</fullName>
        <ecNumber evidence="1">2.7.7.49</ecNumber>
    </recommendedName>
</protein>
<keyword evidence="6" id="KW-0378">Hydrolase</keyword>
<name>A0A2G9UYK9_TELCI</name>
<dbReference type="FunFam" id="3.30.70.270:FF:000020">
    <property type="entry name" value="Transposon Tf2-6 polyprotein-like Protein"/>
    <property type="match status" value="1"/>
</dbReference>
<reference evidence="9 10" key="1">
    <citation type="submission" date="2015-09" db="EMBL/GenBank/DDBJ databases">
        <title>Draft genome of the parasitic nematode Teladorsagia circumcincta isolate WARC Sus (inbred).</title>
        <authorList>
            <person name="Mitreva M."/>
        </authorList>
    </citation>
    <scope>NUCLEOTIDE SEQUENCE [LARGE SCALE GENOMIC DNA]</scope>
    <source>
        <strain evidence="9 10">S</strain>
    </source>
</reference>
<dbReference type="Pfam" id="PF17921">
    <property type="entry name" value="Integrase_H2C2"/>
    <property type="match status" value="1"/>
</dbReference>
<evidence type="ECO:0000256" key="6">
    <source>
        <dbReference type="ARBA" id="ARBA00022801"/>
    </source>
</evidence>